<evidence type="ECO:0000256" key="4">
    <source>
        <dbReference type="ARBA" id="ARBA00022827"/>
    </source>
</evidence>
<keyword evidence="9" id="KW-1185">Reference proteome</keyword>
<evidence type="ECO:0000256" key="1">
    <source>
        <dbReference type="ARBA" id="ARBA00001974"/>
    </source>
</evidence>
<protein>
    <submittedName>
        <fullName evidence="8">Acyl-CoA dehydrogenase family protein</fullName>
    </submittedName>
</protein>
<comment type="similarity">
    <text evidence="2">Belongs to the acyl-CoA dehydrogenase family.</text>
</comment>
<evidence type="ECO:0000259" key="6">
    <source>
        <dbReference type="Pfam" id="PF00441"/>
    </source>
</evidence>
<gene>
    <name evidence="8" type="ORF">GCM10022383_26260</name>
</gene>
<dbReference type="SUPFAM" id="SSF47203">
    <property type="entry name" value="Acyl-CoA dehydrogenase C-terminal domain-like"/>
    <property type="match status" value="1"/>
</dbReference>
<keyword evidence="5" id="KW-0560">Oxidoreductase</keyword>
<feature type="domain" description="Acyl-CoA dehydrogenase/oxidase C-terminal" evidence="6">
    <location>
        <begin position="204"/>
        <end position="327"/>
    </location>
</feature>
<keyword evidence="3" id="KW-0285">Flavoprotein</keyword>
<evidence type="ECO:0000313" key="9">
    <source>
        <dbReference type="Proteomes" id="UP001501591"/>
    </source>
</evidence>
<reference evidence="9" key="1">
    <citation type="journal article" date="2019" name="Int. J. Syst. Evol. Microbiol.">
        <title>The Global Catalogue of Microorganisms (GCM) 10K type strain sequencing project: providing services to taxonomists for standard genome sequencing and annotation.</title>
        <authorList>
            <consortium name="The Broad Institute Genomics Platform"/>
            <consortium name="The Broad Institute Genome Sequencing Center for Infectious Disease"/>
            <person name="Wu L."/>
            <person name="Ma J."/>
        </authorList>
    </citation>
    <scope>NUCLEOTIDE SEQUENCE [LARGE SCALE GENOMIC DNA]</scope>
    <source>
        <strain evidence="9">JCM 17024</strain>
    </source>
</reference>
<dbReference type="Proteomes" id="UP001501591">
    <property type="component" value="Unassembled WGS sequence"/>
</dbReference>
<dbReference type="Pfam" id="PF02771">
    <property type="entry name" value="Acyl-CoA_dh_N"/>
    <property type="match status" value="1"/>
</dbReference>
<keyword evidence="4" id="KW-0274">FAD</keyword>
<evidence type="ECO:0000313" key="8">
    <source>
        <dbReference type="EMBL" id="GAA3947192.1"/>
    </source>
</evidence>
<dbReference type="SUPFAM" id="SSF56645">
    <property type="entry name" value="Acyl-CoA dehydrogenase NM domain-like"/>
    <property type="match status" value="1"/>
</dbReference>
<comment type="caution">
    <text evidence="8">The sequence shown here is derived from an EMBL/GenBank/DDBJ whole genome shotgun (WGS) entry which is preliminary data.</text>
</comment>
<dbReference type="InterPro" id="IPR009100">
    <property type="entry name" value="AcylCoA_DH/oxidase_NM_dom_sf"/>
</dbReference>
<dbReference type="InterPro" id="IPR013786">
    <property type="entry name" value="AcylCoA_DH/ox_N"/>
</dbReference>
<sequence>MDPNELRRIDFSLSEEQEAIRELFADFFEKQSPTTTVRAAEPTGFDPQLWEQLLELGVTQMGVPEEQGGDGVGISELVIIAEEFGRALAPVPLLEHVVATRLLAAAGDDSVGELLAAAMAGERILGLAIDPLTGRQLVSSAAAASDVVAFDGESLVVVSAEGRAHVPNQASLPYAWVDPSTERLTRVAAADPAGLFDVALREFKTLTAAGLVGLTDAALQLSLEFVKSRETMGVALGVLQGVAFPLADVAIAIAGSRNLAYRAAWFMDHEPDTEPWLQASALVEATKTATVGATTSQHMQGGLGFTVEADASLYFLRAKGWALAAGNPRDDSRRIGELRIGSAA</sequence>
<dbReference type="PANTHER" id="PTHR43884">
    <property type="entry name" value="ACYL-COA DEHYDROGENASE"/>
    <property type="match status" value="1"/>
</dbReference>
<accession>A0ABP7NJK8</accession>
<name>A0ABP7NJK8_9MICO</name>
<dbReference type="RefSeq" id="WP_344820157.1">
    <property type="nucleotide sequence ID" value="NZ_BAABCP010000002.1"/>
</dbReference>
<comment type="cofactor">
    <cofactor evidence="1">
        <name>FAD</name>
        <dbReference type="ChEBI" id="CHEBI:57692"/>
    </cofactor>
</comment>
<dbReference type="Gene3D" id="1.10.540.10">
    <property type="entry name" value="Acyl-CoA dehydrogenase/oxidase, N-terminal domain"/>
    <property type="match status" value="1"/>
</dbReference>
<dbReference type="Gene3D" id="1.20.140.10">
    <property type="entry name" value="Butyryl-CoA Dehydrogenase, subunit A, domain 3"/>
    <property type="match status" value="1"/>
</dbReference>
<evidence type="ECO:0000256" key="5">
    <source>
        <dbReference type="ARBA" id="ARBA00023002"/>
    </source>
</evidence>
<evidence type="ECO:0000256" key="2">
    <source>
        <dbReference type="ARBA" id="ARBA00009347"/>
    </source>
</evidence>
<feature type="domain" description="Acyl-CoA dehydrogenase/oxidase N-terminal" evidence="7">
    <location>
        <begin position="14"/>
        <end position="109"/>
    </location>
</feature>
<evidence type="ECO:0000259" key="7">
    <source>
        <dbReference type="Pfam" id="PF02771"/>
    </source>
</evidence>
<organism evidence="8 9">
    <name type="scientific">Microbacterium soli</name>
    <dbReference type="NCBI Taxonomy" id="446075"/>
    <lineage>
        <taxon>Bacteria</taxon>
        <taxon>Bacillati</taxon>
        <taxon>Actinomycetota</taxon>
        <taxon>Actinomycetes</taxon>
        <taxon>Micrococcales</taxon>
        <taxon>Microbacteriaceae</taxon>
        <taxon>Microbacterium</taxon>
    </lineage>
</organism>
<dbReference type="InterPro" id="IPR036250">
    <property type="entry name" value="AcylCo_DH-like_C"/>
</dbReference>
<proteinExistence type="inferred from homology"/>
<evidence type="ECO:0000256" key="3">
    <source>
        <dbReference type="ARBA" id="ARBA00022630"/>
    </source>
</evidence>
<dbReference type="Pfam" id="PF00441">
    <property type="entry name" value="Acyl-CoA_dh_1"/>
    <property type="match status" value="1"/>
</dbReference>
<dbReference type="EMBL" id="BAABCP010000002">
    <property type="protein sequence ID" value="GAA3947192.1"/>
    <property type="molecule type" value="Genomic_DNA"/>
</dbReference>
<dbReference type="PANTHER" id="PTHR43884:SF20">
    <property type="entry name" value="ACYL-COA DEHYDROGENASE FADE28"/>
    <property type="match status" value="1"/>
</dbReference>
<dbReference type="InterPro" id="IPR009075">
    <property type="entry name" value="AcylCo_DH/oxidase_C"/>
</dbReference>
<dbReference type="InterPro" id="IPR037069">
    <property type="entry name" value="AcylCoA_DH/ox_N_sf"/>
</dbReference>